<feature type="domain" description="Reverse transcriptase" evidence="1">
    <location>
        <begin position="514"/>
        <end position="642"/>
    </location>
</feature>
<sequence length="897" mass="102913">MPHAGKRVSDHGSLMKIRLLSWNVRRANDSSKRKLIKALIRNQRVDLFRLQETKIHAMTEGVVRSLGTGRFLDWGALDAFGSAGGILICWDKRTLEVLALEVGQFSVSCRFRNVEDGFVWMFTGVYGPFSREERECLWEELGAIRGIWEDPWCLGGDFNIILFQRERSRQGRLDKFLVTQNWLDQFSGVLQSRLPRPTSDHFPILLEGGGLRRGPSPFRFENMWLKVEGFKDLLWSWWQGTVVRGSASFRLVAKLKEVKQKIRFWNRDVFGRLEFNKNSALQQVEFWDLVESERSLSEEETEIKKETKENYKKWVLLEEIHWRQLSRDIWLKEGDRNTGFFHRLANAHRRNNSLDKIKINGVWLTEEQDVREGVANAFHQLLSENSEWKTDIEGLQLNHLSTQEVESLELPFSEEEIRSALMEMNDDKALGLDRFTVAFWQTCWDFVKEEILELFKEFYDQSFFVKSLNTTFLVLIPKKGGAEDLGDFRPISLLGGLYKLLAKILDASLIANEGSFSSSKGLHQGDPLPPYFFVMEMEVLSVLITRAIDGGFLSGCRIWGRGGTEMNISHLLFADDTVVFCEAKKEHLTYLNWTLFWFEAASGLRINLGKSEIFPVGEVEEVEELVVELGCRVGSLPSSYLGLPLGAHHNSLSVWDGVEERVRRRLALWKRQYISKGGRITLIKSMMARGNLERKVHLVKWEVVCADKEKGGLGIRKLALLNKALLGKWTWRFACEKENFWKKVISVKYGQEGLGWRTNEANGTFGVGCGIAALSQSLPQLYALAVHRNATVDEVRDSFFGQGRWNLRFIRAFNDWELDLVGDLLTILRGYRLTLEEDLVTWKGGGNGKFGVKEAYNLLFAPNDISFLKNCIWVDRGPNQSCLFCLGGYVGEGSYPR</sequence>
<dbReference type="InterPro" id="IPR000477">
    <property type="entry name" value="RT_dom"/>
</dbReference>
<protein>
    <submittedName>
        <fullName evidence="3">Transposon TX1 uncharacterized 149 kDa protein</fullName>
    </submittedName>
</protein>
<accession>A0A438FXD4</accession>
<dbReference type="Gene3D" id="3.60.10.10">
    <property type="entry name" value="Endonuclease/exonuclease/phosphatase"/>
    <property type="match status" value="1"/>
</dbReference>
<organism evidence="3 4">
    <name type="scientific">Vitis vinifera</name>
    <name type="common">Grape</name>
    <dbReference type="NCBI Taxonomy" id="29760"/>
    <lineage>
        <taxon>Eukaryota</taxon>
        <taxon>Viridiplantae</taxon>
        <taxon>Streptophyta</taxon>
        <taxon>Embryophyta</taxon>
        <taxon>Tracheophyta</taxon>
        <taxon>Spermatophyta</taxon>
        <taxon>Magnoliopsida</taxon>
        <taxon>eudicotyledons</taxon>
        <taxon>Gunneridae</taxon>
        <taxon>Pentapetalae</taxon>
        <taxon>rosids</taxon>
        <taxon>Vitales</taxon>
        <taxon>Vitaceae</taxon>
        <taxon>Viteae</taxon>
        <taxon>Vitis</taxon>
    </lineage>
</organism>
<dbReference type="SUPFAM" id="SSF56219">
    <property type="entry name" value="DNase I-like"/>
    <property type="match status" value="1"/>
</dbReference>
<name>A0A438FXD4_VITVI</name>
<evidence type="ECO:0000313" key="4">
    <source>
        <dbReference type="Proteomes" id="UP000288805"/>
    </source>
</evidence>
<dbReference type="SUPFAM" id="SSF56672">
    <property type="entry name" value="DNA/RNA polymerases"/>
    <property type="match status" value="1"/>
</dbReference>
<proteinExistence type="predicted"/>
<dbReference type="Pfam" id="PF00078">
    <property type="entry name" value="RVT_1"/>
    <property type="match status" value="1"/>
</dbReference>
<evidence type="ECO:0000259" key="2">
    <source>
        <dbReference type="Pfam" id="PF03372"/>
    </source>
</evidence>
<dbReference type="EMBL" id="QGNW01000718">
    <property type="protein sequence ID" value="RVW64626.1"/>
    <property type="molecule type" value="Genomic_DNA"/>
</dbReference>
<gene>
    <name evidence="3" type="primary">YTX2_238</name>
    <name evidence="3" type="ORF">CK203_048536</name>
</gene>
<dbReference type="AlphaFoldDB" id="A0A438FXD4"/>
<dbReference type="GO" id="GO:0003824">
    <property type="term" value="F:catalytic activity"/>
    <property type="evidence" value="ECO:0007669"/>
    <property type="project" value="InterPro"/>
</dbReference>
<dbReference type="Pfam" id="PF03372">
    <property type="entry name" value="Exo_endo_phos"/>
    <property type="match status" value="1"/>
</dbReference>
<evidence type="ECO:0000259" key="1">
    <source>
        <dbReference type="Pfam" id="PF00078"/>
    </source>
</evidence>
<dbReference type="InterPro" id="IPR043502">
    <property type="entry name" value="DNA/RNA_pol_sf"/>
</dbReference>
<reference evidence="3 4" key="1">
    <citation type="journal article" date="2018" name="PLoS Genet.">
        <title>Population sequencing reveals clonal diversity and ancestral inbreeding in the grapevine cultivar Chardonnay.</title>
        <authorList>
            <person name="Roach M.J."/>
            <person name="Johnson D.L."/>
            <person name="Bohlmann J."/>
            <person name="van Vuuren H.J."/>
            <person name="Jones S.J."/>
            <person name="Pretorius I.S."/>
            <person name="Schmidt S.A."/>
            <person name="Borneman A.R."/>
        </authorList>
    </citation>
    <scope>NUCLEOTIDE SEQUENCE [LARGE SCALE GENOMIC DNA]</scope>
    <source>
        <strain evidence="4">cv. Chardonnay</strain>
        <tissue evidence="3">Leaf</tissue>
    </source>
</reference>
<dbReference type="InterPro" id="IPR036691">
    <property type="entry name" value="Endo/exonu/phosph_ase_sf"/>
</dbReference>
<dbReference type="PANTHER" id="PTHR33116">
    <property type="entry name" value="REVERSE TRANSCRIPTASE ZINC-BINDING DOMAIN-CONTAINING PROTEIN-RELATED-RELATED"/>
    <property type="match status" value="1"/>
</dbReference>
<dbReference type="InterPro" id="IPR005135">
    <property type="entry name" value="Endo/exonuclease/phosphatase"/>
</dbReference>
<feature type="domain" description="Endonuclease/exonuclease/phosphatase" evidence="2">
    <location>
        <begin position="20"/>
        <end position="201"/>
    </location>
</feature>
<dbReference type="Proteomes" id="UP000288805">
    <property type="component" value="Unassembled WGS sequence"/>
</dbReference>
<dbReference type="PANTHER" id="PTHR33116:SF78">
    <property type="entry name" value="OS12G0587133 PROTEIN"/>
    <property type="match status" value="1"/>
</dbReference>
<evidence type="ECO:0000313" key="3">
    <source>
        <dbReference type="EMBL" id="RVW64626.1"/>
    </source>
</evidence>
<comment type="caution">
    <text evidence="3">The sequence shown here is derived from an EMBL/GenBank/DDBJ whole genome shotgun (WGS) entry which is preliminary data.</text>
</comment>